<dbReference type="Gene3D" id="3.40.50.450">
    <property type="match status" value="1"/>
</dbReference>
<dbReference type="InterPro" id="IPR036388">
    <property type="entry name" value="WH-like_DNA-bd_sf"/>
</dbReference>
<dbReference type="InterPro" id="IPR003488">
    <property type="entry name" value="DprA"/>
</dbReference>
<accession>A0A1T5KDY0</accession>
<proteinExistence type="inferred from homology"/>
<keyword evidence="5" id="KW-1185">Reference proteome</keyword>
<dbReference type="Gene3D" id="1.10.10.10">
    <property type="entry name" value="Winged helix-like DNA-binding domain superfamily/Winged helix DNA-binding domain"/>
    <property type="match status" value="1"/>
</dbReference>
<dbReference type="OrthoDB" id="9785707at2"/>
<sequence>MSQDHAPLLRLLMSGGALAPRRALLERHGTPAAALAAGPRAWRDAGLDPQQRASLHAPDRDVLSHALAWLDHPGHHLLGWHEPDYPALLRRCSSPPVALFVDGDPTALWRPLVAIVGSRAATATGRDHAAFFSRAFVDAGLAVASGLASGVDAAAHEAALAREAGCTVAVVGTGPDLTYPAQNRPLHRRIARQGAVVSEFVPGTHARTSHFPSRNRILAALSLGTLVVEAGEKSGALITARQAAECGREVFALPGSIRHPLSRGCHRLIREGAGLVEEPGEVIEALSGPARDLGHLLRARLHETESQHVPGSATAPSQLSPDYQCLWLALGPDPTPMDCLLERTGLTVASLSSMLLAMELDGWISVEHGRYSRRS</sequence>
<evidence type="ECO:0000313" key="4">
    <source>
        <dbReference type="EMBL" id="SKC61830.1"/>
    </source>
</evidence>
<protein>
    <submittedName>
        <fullName evidence="4">DNA processing protein</fullName>
    </submittedName>
</protein>
<dbReference type="Pfam" id="PF02481">
    <property type="entry name" value="DNA_processg_A"/>
    <property type="match status" value="1"/>
</dbReference>
<evidence type="ECO:0000259" key="3">
    <source>
        <dbReference type="Pfam" id="PF17782"/>
    </source>
</evidence>
<dbReference type="RefSeq" id="WP_079723904.1">
    <property type="nucleotide sequence ID" value="NZ_BMCL01000002.1"/>
</dbReference>
<organism evidence="4 5">
    <name type="scientific">Pseudoxanthomonas indica</name>
    <dbReference type="NCBI Taxonomy" id="428993"/>
    <lineage>
        <taxon>Bacteria</taxon>
        <taxon>Pseudomonadati</taxon>
        <taxon>Pseudomonadota</taxon>
        <taxon>Gammaproteobacteria</taxon>
        <taxon>Lysobacterales</taxon>
        <taxon>Lysobacteraceae</taxon>
        <taxon>Pseudoxanthomonas</taxon>
    </lineage>
</organism>
<dbReference type="SUPFAM" id="SSF102405">
    <property type="entry name" value="MCP/YpsA-like"/>
    <property type="match status" value="1"/>
</dbReference>
<name>A0A1T5KDY0_9GAMM</name>
<evidence type="ECO:0000256" key="1">
    <source>
        <dbReference type="ARBA" id="ARBA00006525"/>
    </source>
</evidence>
<dbReference type="STRING" id="428993.SAMN06296058_1617"/>
<dbReference type="Pfam" id="PF17782">
    <property type="entry name" value="WHD_DprA"/>
    <property type="match status" value="1"/>
</dbReference>
<dbReference type="GO" id="GO:0009294">
    <property type="term" value="P:DNA-mediated transformation"/>
    <property type="evidence" value="ECO:0007669"/>
    <property type="project" value="InterPro"/>
</dbReference>
<feature type="domain" description="Smf/DprA SLOG" evidence="2">
    <location>
        <begin position="77"/>
        <end position="286"/>
    </location>
</feature>
<reference evidence="4 5" key="1">
    <citation type="submission" date="2017-02" db="EMBL/GenBank/DDBJ databases">
        <authorList>
            <person name="Peterson S.W."/>
        </authorList>
    </citation>
    <scope>NUCLEOTIDE SEQUENCE [LARGE SCALE GENOMIC DNA]</scope>
    <source>
        <strain evidence="4 5">P15</strain>
    </source>
</reference>
<evidence type="ECO:0000313" key="5">
    <source>
        <dbReference type="Proteomes" id="UP000190341"/>
    </source>
</evidence>
<feature type="domain" description="DprA winged helix" evidence="3">
    <location>
        <begin position="312"/>
        <end position="369"/>
    </location>
</feature>
<dbReference type="InterPro" id="IPR041614">
    <property type="entry name" value="DprA_WH"/>
</dbReference>
<dbReference type="InterPro" id="IPR057666">
    <property type="entry name" value="DrpA_SLOG"/>
</dbReference>
<dbReference type="PANTHER" id="PTHR43022">
    <property type="entry name" value="PROTEIN SMF"/>
    <property type="match status" value="1"/>
</dbReference>
<dbReference type="PANTHER" id="PTHR43022:SF1">
    <property type="entry name" value="PROTEIN SMF"/>
    <property type="match status" value="1"/>
</dbReference>
<comment type="similarity">
    <text evidence="1">Belongs to the DprA/Smf family.</text>
</comment>
<gene>
    <name evidence="4" type="ORF">SAMN06296058_1617</name>
</gene>
<evidence type="ECO:0000259" key="2">
    <source>
        <dbReference type="Pfam" id="PF02481"/>
    </source>
</evidence>
<dbReference type="EMBL" id="FUZV01000001">
    <property type="protein sequence ID" value="SKC61830.1"/>
    <property type="molecule type" value="Genomic_DNA"/>
</dbReference>
<dbReference type="NCBIfam" id="TIGR00732">
    <property type="entry name" value="dprA"/>
    <property type="match status" value="1"/>
</dbReference>
<dbReference type="Proteomes" id="UP000190341">
    <property type="component" value="Unassembled WGS sequence"/>
</dbReference>
<dbReference type="AlphaFoldDB" id="A0A1T5KDY0"/>